<feature type="non-terminal residue" evidence="1">
    <location>
        <position position="66"/>
    </location>
</feature>
<dbReference type="EMBL" id="BARS01003603">
    <property type="protein sequence ID" value="GAF84617.1"/>
    <property type="molecule type" value="Genomic_DNA"/>
</dbReference>
<name>X0T8V4_9ZZZZ</name>
<proteinExistence type="predicted"/>
<accession>X0T8V4</accession>
<dbReference type="AlphaFoldDB" id="X0T8V4"/>
<gene>
    <name evidence="1" type="ORF">S01H1_06984</name>
</gene>
<sequence length="66" mass="7005">MTTPKKIKTTTEKVKAADAMVEFAAVPCITLDAGAGDDNANVPFEMVAYTGASIPTWMWGDVVVDI</sequence>
<organism evidence="1">
    <name type="scientific">marine sediment metagenome</name>
    <dbReference type="NCBI Taxonomy" id="412755"/>
    <lineage>
        <taxon>unclassified sequences</taxon>
        <taxon>metagenomes</taxon>
        <taxon>ecological metagenomes</taxon>
    </lineage>
</organism>
<evidence type="ECO:0000313" key="1">
    <source>
        <dbReference type="EMBL" id="GAF84617.1"/>
    </source>
</evidence>
<reference evidence="1" key="1">
    <citation type="journal article" date="2014" name="Front. Microbiol.">
        <title>High frequency of phylogenetically diverse reductive dehalogenase-homologous genes in deep subseafloor sedimentary metagenomes.</title>
        <authorList>
            <person name="Kawai M."/>
            <person name="Futagami T."/>
            <person name="Toyoda A."/>
            <person name="Takaki Y."/>
            <person name="Nishi S."/>
            <person name="Hori S."/>
            <person name="Arai W."/>
            <person name="Tsubouchi T."/>
            <person name="Morono Y."/>
            <person name="Uchiyama I."/>
            <person name="Ito T."/>
            <person name="Fujiyama A."/>
            <person name="Inagaki F."/>
            <person name="Takami H."/>
        </authorList>
    </citation>
    <scope>NUCLEOTIDE SEQUENCE</scope>
    <source>
        <strain evidence="1">Expedition CK06-06</strain>
    </source>
</reference>
<comment type="caution">
    <text evidence="1">The sequence shown here is derived from an EMBL/GenBank/DDBJ whole genome shotgun (WGS) entry which is preliminary data.</text>
</comment>
<protein>
    <submittedName>
        <fullName evidence="1">Uncharacterized protein</fullName>
    </submittedName>
</protein>